<evidence type="ECO:0000256" key="1">
    <source>
        <dbReference type="SAM" id="MobiDB-lite"/>
    </source>
</evidence>
<feature type="region of interest" description="Disordered" evidence="1">
    <location>
        <begin position="1"/>
        <end position="33"/>
    </location>
</feature>
<feature type="compositionally biased region" description="Low complexity" evidence="1">
    <location>
        <begin position="1"/>
        <end position="27"/>
    </location>
</feature>
<feature type="compositionally biased region" description="Basic and acidic residues" evidence="1">
    <location>
        <begin position="88"/>
        <end position="105"/>
    </location>
</feature>
<evidence type="ECO:0000313" key="2">
    <source>
        <dbReference type="EMBL" id="AEQ97379.1"/>
    </source>
</evidence>
<organism evidence="2 3">
    <name type="scientific">Xanthomonas oryzae pv. oryzicola (strain BLS256)</name>
    <dbReference type="NCBI Taxonomy" id="383407"/>
    <lineage>
        <taxon>Bacteria</taxon>
        <taxon>Pseudomonadati</taxon>
        <taxon>Pseudomonadota</taxon>
        <taxon>Gammaproteobacteria</taxon>
        <taxon>Lysobacterales</taxon>
        <taxon>Lysobacteraceae</taxon>
        <taxon>Xanthomonas</taxon>
    </lineage>
</organism>
<protein>
    <submittedName>
        <fullName evidence="2">Uncharacterized protein</fullName>
    </submittedName>
</protein>
<evidence type="ECO:0000313" key="3">
    <source>
        <dbReference type="Proteomes" id="UP000008851"/>
    </source>
</evidence>
<feature type="compositionally biased region" description="Pro residues" evidence="1">
    <location>
        <begin position="142"/>
        <end position="156"/>
    </location>
</feature>
<dbReference type="EMBL" id="CP003057">
    <property type="protein sequence ID" value="AEQ97379.1"/>
    <property type="molecule type" value="Genomic_DNA"/>
</dbReference>
<accession>G7TBX0</accession>
<dbReference type="HOGENOM" id="CLU_737589_0_0_6"/>
<feature type="compositionally biased region" description="Low complexity" evidence="1">
    <location>
        <begin position="291"/>
        <end position="305"/>
    </location>
</feature>
<dbReference type="KEGG" id="xor:XOC_3285"/>
<sequence length="375" mass="38533">MRAALAYRASASSTPSPIPATSTSNAALARHRSKRQRWRPALALAASVTLAVGVGLRWQASRPVPELPTPAAAVPATAASDRISARPAAEDRADRVSEGSFHDLAQRPACASADDPTSAEQVARRPAPSLQELAPAAMPAPVSAPLPAPVVTPPASAPSAETVPAQPATVSEPAQDDAQLAMAPPPSPVPSAASNDDVQANGALEARTDSSAATPSPAKRAPAPAAAPTLLPAPSLHQSSRIERTATHPPAANEIPIARAPPAAPVAAPVLQPERQFGKPQPDASRATSSPQAAGHTATQQAQPPRAEGTRGETHRTAALKLSTSPREWLAGYAASGGTQTPETLRIMARMPNAVAVQTWVTQLHAQLRQRGWPT</sequence>
<dbReference type="AlphaFoldDB" id="G7TBX0"/>
<dbReference type="Proteomes" id="UP000008851">
    <property type="component" value="Chromosome"/>
</dbReference>
<proteinExistence type="predicted"/>
<feature type="compositionally biased region" description="Low complexity" evidence="1">
    <location>
        <begin position="249"/>
        <end position="273"/>
    </location>
</feature>
<reference evidence="2 3" key="1">
    <citation type="journal article" date="2011" name="J. Bacteriol.">
        <title>Two new complete genome sequences offer insight into host and tissue specificity of plant pathogenic Xanthomonas spp.</title>
        <authorList>
            <person name="Bogdanove A.J."/>
            <person name="Koebnik R."/>
            <person name="Lu H."/>
            <person name="Furutani A."/>
            <person name="Angiuoli S.V."/>
            <person name="Patil P.B."/>
            <person name="Van Sluys M.A."/>
            <person name="Ryan R.P."/>
            <person name="Meyer D.F."/>
            <person name="Han S.W."/>
            <person name="Aparna G."/>
            <person name="Rajaram M."/>
            <person name="Delcher A.L."/>
            <person name="Phillippy A.M."/>
            <person name="Puiu D."/>
            <person name="Schatz M.C."/>
            <person name="Shumway M."/>
            <person name="Sommer D.D."/>
            <person name="Trapnell C."/>
            <person name="Benahmed F."/>
            <person name="Dimitrov G."/>
            <person name="Madupu R."/>
            <person name="Radune D."/>
            <person name="Sullivan S."/>
            <person name="Jha G."/>
            <person name="Ishihara H."/>
            <person name="Lee S.W."/>
            <person name="Pandey A."/>
            <person name="Sharma V."/>
            <person name="Sriariyanun M."/>
            <person name="Szurek B."/>
            <person name="Vera-Cruz C.M."/>
            <person name="Dorman K.S."/>
            <person name="Ronald P.C."/>
            <person name="Verdier V."/>
            <person name="Dow J.M."/>
            <person name="Sonti R.V."/>
            <person name="Tsuge S."/>
            <person name="Brendel V.P."/>
            <person name="Rabinowicz P.D."/>
            <person name="Leach J.E."/>
            <person name="White F.F."/>
            <person name="Salzberg S.L."/>
        </authorList>
    </citation>
    <scope>NUCLEOTIDE SEQUENCE [LARGE SCALE GENOMIC DNA]</scope>
    <source>
        <strain evidence="2 3">BLS256</strain>
    </source>
</reference>
<feature type="compositionally biased region" description="Low complexity" evidence="1">
    <location>
        <begin position="210"/>
        <end position="236"/>
    </location>
</feature>
<feature type="region of interest" description="Disordered" evidence="1">
    <location>
        <begin position="64"/>
        <end position="329"/>
    </location>
</feature>
<gene>
    <name evidence="2" type="ORF">XOC_3285</name>
</gene>
<feature type="compositionally biased region" description="Low complexity" evidence="1">
    <location>
        <begin position="69"/>
        <end position="79"/>
    </location>
</feature>
<name>G7TBX0_XANOB</name>